<dbReference type="AlphaFoldDB" id="A0AAU7Y9Z2"/>
<name>A0AAU7Y9Z2_9PSED</name>
<proteinExistence type="predicted"/>
<organism evidence="1">
    <name type="scientific">Pseudomonas solani</name>
    <dbReference type="NCBI Taxonomy" id="2731552"/>
    <lineage>
        <taxon>Bacteria</taxon>
        <taxon>Pseudomonadati</taxon>
        <taxon>Pseudomonadota</taxon>
        <taxon>Gammaproteobacteria</taxon>
        <taxon>Pseudomonadales</taxon>
        <taxon>Pseudomonadaceae</taxon>
        <taxon>Pseudomonas</taxon>
    </lineage>
</organism>
<reference evidence="1" key="1">
    <citation type="submission" date="2023-08" db="EMBL/GenBank/DDBJ databases">
        <title>Increased levels of nutrients transform a symbiont into a lethal pathobiont.</title>
        <authorList>
            <person name="Lachnit T."/>
            <person name="Ulrich L."/>
            <person name="Willmer F.M."/>
            <person name="Hasenbein T."/>
            <person name="Steiner L.X."/>
            <person name="Wolters M."/>
            <person name="Herbst E.M."/>
            <person name="Deines P."/>
        </authorList>
    </citation>
    <scope>NUCLEOTIDE SEQUENCE</scope>
    <source>
        <strain evidence="1">T3</strain>
    </source>
</reference>
<dbReference type="RefSeq" id="WP_350448457.1">
    <property type="nucleotide sequence ID" value="NZ_CP158373.1"/>
</dbReference>
<gene>
    <name evidence="1" type="ORF">ABS648_13435</name>
</gene>
<protein>
    <submittedName>
        <fullName evidence="1">Uncharacterized protein</fullName>
    </submittedName>
</protein>
<dbReference type="EMBL" id="CP158373">
    <property type="protein sequence ID" value="XBY66721.1"/>
    <property type="molecule type" value="Genomic_DNA"/>
</dbReference>
<sequence length="69" mass="7890">MNGMTESRLVQHINAQCHPLLLYLHRLSGVRYAATYESSSSYELNPIYGRSRHATIKELANAEVWQLLS</sequence>
<accession>A0AAU7Y9Z2</accession>
<evidence type="ECO:0000313" key="1">
    <source>
        <dbReference type="EMBL" id="XBY66721.1"/>
    </source>
</evidence>